<comment type="caution">
    <text evidence="1">The sequence shown here is derived from an EMBL/GenBank/DDBJ whole genome shotgun (WGS) entry which is preliminary data.</text>
</comment>
<organism evidence="1">
    <name type="scientific">hydrocarbon metagenome</name>
    <dbReference type="NCBI Taxonomy" id="938273"/>
    <lineage>
        <taxon>unclassified sequences</taxon>
        <taxon>metagenomes</taxon>
        <taxon>ecological metagenomes</taxon>
    </lineage>
</organism>
<reference evidence="1" key="1">
    <citation type="journal article" date="2015" name="Proc. Natl. Acad. Sci. U.S.A.">
        <title>Networks of energetic and metabolic interactions define dynamics in microbial communities.</title>
        <authorList>
            <person name="Embree M."/>
            <person name="Liu J.K."/>
            <person name="Al-Bassam M.M."/>
            <person name="Zengler K."/>
        </authorList>
    </citation>
    <scope>NUCLEOTIDE SEQUENCE</scope>
</reference>
<proteinExistence type="predicted"/>
<name>A0A0W8FJG5_9ZZZZ</name>
<dbReference type="EMBL" id="LNQE01001134">
    <property type="protein sequence ID" value="KUG20846.1"/>
    <property type="molecule type" value="Genomic_DNA"/>
</dbReference>
<evidence type="ECO:0000313" key="1">
    <source>
        <dbReference type="EMBL" id="KUG20846.1"/>
    </source>
</evidence>
<sequence>MASWMLSPGLTVNSAACALSGTRTNKKNTSNFIEDFKPQHSSWSGMRGSFKKDATLLAMKKLKTAEHY</sequence>
<accession>A0A0W8FJG5</accession>
<dbReference type="AlphaFoldDB" id="A0A0W8FJG5"/>
<protein>
    <submittedName>
        <fullName evidence="1">Uncharacterized protein</fullName>
    </submittedName>
</protein>
<gene>
    <name evidence="1" type="ORF">ASZ90_009405</name>
</gene>